<keyword evidence="2" id="KW-0812">Transmembrane</keyword>
<feature type="compositionally biased region" description="Polar residues" evidence="1">
    <location>
        <begin position="548"/>
        <end position="562"/>
    </location>
</feature>
<sequence length="687" mass="78617">MSLAMLANLVIMFADSPNRTWYSCAVSLTLIIATVLIACASRKRPPPYQPQLVRANGNTCINPNFPRPKPVENEETRRKEIKSLRRQLNTRDKTTESLRYRIHYAEAEREREHQSALRQLSHRVKEADASVEMRQVYWKEWQKERLRSAELEIALDNLQRGNTYRAITRERDAARRDAQRADVSEKEAQRKLAKALRKAESSKEDVEKARKEAREVELAKAIVEEKNAPLDRDLKQTKEARLNDTEKIKQLESRLQQADQEKQEQLRRADAAEKRAEAAEKAHDDLTAEKTTLQQNTKALQEKVELGVTSEKNREVQSMLENTLKKKEELQTMLEAASKKNEELTATRIGRDHRIEEPDAVQKGLMKRIESLETEKASLMQQVQYLQNKDSDTETIRQQNGLLLETIEEMKRQYHTDMDGVKAGAQALAEQVTALQATNEQLAGNLTQRDQELEDEKKKLKTQQDRLVETQNMRRRLISKEKAATKAADQTQQALEECQKKFDRRTKTANHLAELNAILTKEKDDLKAELEEVYGDEKYDESQDQDEYQPQYTNNPAFTQNDYQSSQYDAFGCDLDTQSTYAPPPHENSPYHLPGLGQPSVSNNIPDLNHTAGLGDFNAISQWNAAHGQQPGNGDTSQPTGQAPTGEELQPDFPGVHEYLNATPEQEKQKYGESTFDWNNVDPSLLQ</sequence>
<feature type="compositionally biased region" description="Polar residues" evidence="1">
    <location>
        <begin position="676"/>
        <end position="687"/>
    </location>
</feature>
<feature type="transmembrane region" description="Helical" evidence="2">
    <location>
        <begin position="20"/>
        <end position="40"/>
    </location>
</feature>
<accession>A0ABR0F313</accession>
<reference evidence="3 4" key="1">
    <citation type="journal article" date="2023" name="G3 (Bethesda)">
        <title>A chromosome-level genome assembly of Zasmidium syzygii isolated from banana leaves.</title>
        <authorList>
            <person name="van Westerhoven A.C."/>
            <person name="Mehrabi R."/>
            <person name="Talebi R."/>
            <person name="Steentjes M.B.F."/>
            <person name="Corcolon B."/>
            <person name="Chong P.A."/>
            <person name="Kema G.H.J."/>
            <person name="Seidl M.F."/>
        </authorList>
    </citation>
    <scope>NUCLEOTIDE SEQUENCE [LARGE SCALE GENOMIC DNA]</scope>
    <source>
        <strain evidence="3 4">P124</strain>
    </source>
</reference>
<feature type="region of interest" description="Disordered" evidence="1">
    <location>
        <begin position="253"/>
        <end position="290"/>
    </location>
</feature>
<feature type="region of interest" description="Disordered" evidence="1">
    <location>
        <begin position="574"/>
        <end position="600"/>
    </location>
</feature>
<dbReference type="EMBL" id="JAXOVC010000001">
    <property type="protein sequence ID" value="KAK4508344.1"/>
    <property type="molecule type" value="Genomic_DNA"/>
</dbReference>
<keyword evidence="2" id="KW-0472">Membrane</keyword>
<name>A0ABR0F313_ZASCE</name>
<evidence type="ECO:0000313" key="3">
    <source>
        <dbReference type="EMBL" id="KAK4508344.1"/>
    </source>
</evidence>
<evidence type="ECO:0000256" key="1">
    <source>
        <dbReference type="SAM" id="MobiDB-lite"/>
    </source>
</evidence>
<feature type="compositionally biased region" description="Basic and acidic residues" evidence="1">
    <location>
        <begin position="259"/>
        <end position="288"/>
    </location>
</feature>
<organism evidence="3 4">
    <name type="scientific">Zasmidium cellare</name>
    <name type="common">Wine cellar mold</name>
    <name type="synonym">Racodium cellare</name>
    <dbReference type="NCBI Taxonomy" id="395010"/>
    <lineage>
        <taxon>Eukaryota</taxon>
        <taxon>Fungi</taxon>
        <taxon>Dikarya</taxon>
        <taxon>Ascomycota</taxon>
        <taxon>Pezizomycotina</taxon>
        <taxon>Dothideomycetes</taxon>
        <taxon>Dothideomycetidae</taxon>
        <taxon>Mycosphaerellales</taxon>
        <taxon>Mycosphaerellaceae</taxon>
        <taxon>Zasmidium</taxon>
    </lineage>
</organism>
<dbReference type="Proteomes" id="UP001305779">
    <property type="component" value="Unassembled WGS sequence"/>
</dbReference>
<keyword evidence="2" id="KW-1133">Transmembrane helix</keyword>
<evidence type="ECO:0000313" key="4">
    <source>
        <dbReference type="Proteomes" id="UP001305779"/>
    </source>
</evidence>
<protein>
    <submittedName>
        <fullName evidence="3">Uncharacterized protein</fullName>
    </submittedName>
</protein>
<feature type="compositionally biased region" description="Polar residues" evidence="1">
    <location>
        <begin position="630"/>
        <end position="643"/>
    </location>
</feature>
<comment type="caution">
    <text evidence="3">The sequence shown here is derived from an EMBL/GenBank/DDBJ whole genome shotgun (WGS) entry which is preliminary data.</text>
</comment>
<gene>
    <name evidence="3" type="ORF">PRZ48_002082</name>
</gene>
<feature type="region of interest" description="Disordered" evidence="1">
    <location>
        <begin position="625"/>
        <end position="687"/>
    </location>
</feature>
<keyword evidence="4" id="KW-1185">Reference proteome</keyword>
<evidence type="ECO:0000256" key="2">
    <source>
        <dbReference type="SAM" id="Phobius"/>
    </source>
</evidence>
<proteinExistence type="predicted"/>
<feature type="region of interest" description="Disordered" evidence="1">
    <location>
        <begin position="535"/>
        <end position="562"/>
    </location>
</feature>